<gene>
    <name evidence="2" type="ORF">SNEC2469_LOCUS34614</name>
</gene>
<feature type="compositionally biased region" description="Basic residues" evidence="1">
    <location>
        <begin position="274"/>
        <end position="289"/>
    </location>
</feature>
<evidence type="ECO:0000313" key="2">
    <source>
        <dbReference type="EMBL" id="CAE7942312.1"/>
    </source>
</evidence>
<feature type="non-terminal residue" evidence="2">
    <location>
        <position position="1331"/>
    </location>
</feature>
<comment type="caution">
    <text evidence="2">The sequence shown here is derived from an EMBL/GenBank/DDBJ whole genome shotgun (WGS) entry which is preliminary data.</text>
</comment>
<proteinExistence type="predicted"/>
<keyword evidence="3" id="KW-1185">Reference proteome</keyword>
<feature type="region of interest" description="Disordered" evidence="1">
    <location>
        <begin position="1182"/>
        <end position="1207"/>
    </location>
</feature>
<sequence>MLLVSAENRGCVSRTVGGGPAAGSSMGCVAIDLPAGELVRDTMQLEAGAKATRQVLLRKGEHVSWVCTVESSLTLDFMVKLSSRRPQEVRCADRPVRLLGVDKCRMVKDRERGSVFQGYLDLFGEHADCVKQSDTCEPVATLYFEMDNGFSFFTAKDIVLQVSKQTLRTTQAHQTDASVPVPGPASSEDSMEPVQSEPAASASASTSQSRPCSLLTQRSGDLRFGRLQTLLKDAIRLCPADASAALEHLLAAQARLQEYAQQAAEDDLGPLSPLRRRRPERSARRHAPRSKVNSSPMKAEETRDDLATVAGPISTHLKGLADRRGCVCLGVRTVPCIEHCFVLCRSDLDNKPEEPHFGQEALLSEMEKASIAIQVDGALSSGRVAPDPCLQTEQERHEDGCRTLTRAGDHRLALPLPPQSLNAFDDAFNLLDGGMGVAVSAAMARRAALYGRGEQTLGGDCRAVLASAFREFSSWLELNLVEAGMELVVVGFQCLMAVNVTRAAKSGRSARESAGHCGGGGSGWAHRRSVLHVGLEPAGPGCKAPSRRAGPRHVAGEEDAFKAVMTDDKDPYLVAKALCRLDRPARRSWRENRMMKAEMRKEGGSFVQGSDGAGNNVAELEDVEQLEKISKCRGVLQMVVLTVDIPPTAVLSTGFMDFYGHDYRLVRQGKFEVPSQLREKFGLPEGVPVRVQPERKTIRFELADVDVQFDFHPCVEPVDIMARAKNKAKVKAMPRQTEGPIPQEEWDEVNPNSVDLGRHGGLTGGPAPVSHAICYWMLPMDRTFHKDGRVLDKRAEQPGLVHRGKLMRCTVGAGVGPLQEKLPQLDGKPSKEDMSRTVPCEWASFFAVRRPGPEISPEPLRGDPFKSPGDRAGEEKLVEDLLEVCETVASGSGRGLGRPLLFPAPLPVGQDLGRCAYVSVPDEHRPRGAPLCRALHFLIFRALQGCRSPAGRRSELADRLVDWMSSHAGSEELVREATPALNRLREHALEGPRPRIGELRVQSSEGPTVSCSIVVIAEFDGAFLVGVPQTAWHRTAGRRYLPRTALSRTVLAEVLAAAEECKGGHQAQGLLGMLQERLDPYGPSLSAMASEHFALTPAEEVVQGGFAGEEENRLTRLESGMQRVQEGLRPLLDGAPLSVEATAPSVAGVGDLSGGRASPAQRPLLAGLDPAVLEAGEDESSGAIAFGPRRPARRVPGRRCGPGGSGDRVSLAVVQIGQVPKAMQREREKKNDLEDLLERAEGSSGDVQRRALEDGGLPALMMEDFVGAQTGPHQDERRLTVRGWLEHRSHLQSYAGPIRQGWTLATIVDLINSGCTEQAKATALLAIAALD</sequence>
<feature type="compositionally biased region" description="Low complexity" evidence="1">
    <location>
        <begin position="196"/>
        <end position="209"/>
    </location>
</feature>
<reference evidence="2" key="1">
    <citation type="submission" date="2021-02" db="EMBL/GenBank/DDBJ databases">
        <authorList>
            <person name="Dougan E. K."/>
            <person name="Rhodes N."/>
            <person name="Thang M."/>
            <person name="Chan C."/>
        </authorList>
    </citation>
    <scope>NUCLEOTIDE SEQUENCE</scope>
</reference>
<dbReference type="OrthoDB" id="423994at2759"/>
<protein>
    <submittedName>
        <fullName evidence="2">Uncharacterized protein</fullName>
    </submittedName>
</protein>
<feature type="region of interest" description="Disordered" evidence="1">
    <location>
        <begin position="263"/>
        <end position="303"/>
    </location>
</feature>
<name>A0A813CGT5_9DINO</name>
<organism evidence="2 3">
    <name type="scientific">Symbiodinium necroappetens</name>
    <dbReference type="NCBI Taxonomy" id="1628268"/>
    <lineage>
        <taxon>Eukaryota</taxon>
        <taxon>Sar</taxon>
        <taxon>Alveolata</taxon>
        <taxon>Dinophyceae</taxon>
        <taxon>Suessiales</taxon>
        <taxon>Symbiodiniaceae</taxon>
        <taxon>Symbiodinium</taxon>
    </lineage>
</organism>
<evidence type="ECO:0000313" key="3">
    <source>
        <dbReference type="Proteomes" id="UP000601435"/>
    </source>
</evidence>
<dbReference type="Proteomes" id="UP000601435">
    <property type="component" value="Unassembled WGS sequence"/>
</dbReference>
<accession>A0A813CGT5</accession>
<evidence type="ECO:0000256" key="1">
    <source>
        <dbReference type="SAM" id="MobiDB-lite"/>
    </source>
</evidence>
<dbReference type="EMBL" id="CAJNJA010096252">
    <property type="protein sequence ID" value="CAE7942312.1"/>
    <property type="molecule type" value="Genomic_DNA"/>
</dbReference>
<feature type="region of interest" description="Disordered" evidence="1">
    <location>
        <begin position="169"/>
        <end position="213"/>
    </location>
</feature>